<name>A0A382HHD6_9ZZZZ</name>
<dbReference type="EMBL" id="UINC01061182">
    <property type="protein sequence ID" value="SVB86485.1"/>
    <property type="molecule type" value="Genomic_DNA"/>
</dbReference>
<protein>
    <submittedName>
        <fullName evidence="1">Uncharacterized protein</fullName>
    </submittedName>
</protein>
<dbReference type="AlphaFoldDB" id="A0A382HHD6"/>
<organism evidence="1">
    <name type="scientific">marine metagenome</name>
    <dbReference type="NCBI Taxonomy" id="408172"/>
    <lineage>
        <taxon>unclassified sequences</taxon>
        <taxon>metagenomes</taxon>
        <taxon>ecological metagenomes</taxon>
    </lineage>
</organism>
<accession>A0A382HHD6</accession>
<feature type="non-terminal residue" evidence="1">
    <location>
        <position position="1"/>
    </location>
</feature>
<gene>
    <name evidence="1" type="ORF">METZ01_LOCUS239339</name>
</gene>
<proteinExistence type="predicted"/>
<reference evidence="1" key="1">
    <citation type="submission" date="2018-05" db="EMBL/GenBank/DDBJ databases">
        <authorList>
            <person name="Lanie J.A."/>
            <person name="Ng W.-L."/>
            <person name="Kazmierczak K.M."/>
            <person name="Andrzejewski T.M."/>
            <person name="Davidsen T.M."/>
            <person name="Wayne K.J."/>
            <person name="Tettelin H."/>
            <person name="Glass J.I."/>
            <person name="Rusch D."/>
            <person name="Podicherti R."/>
            <person name="Tsui H.-C.T."/>
            <person name="Winkler M.E."/>
        </authorList>
    </citation>
    <scope>NUCLEOTIDE SEQUENCE</scope>
</reference>
<sequence>VSPEEKDFSDAVEKYEILLHSETQAIVSIELDKLEQIIEEKQQTLDLVLTARNALTFDPRDNPDWDETLDRILKIQSRNSQTLNNLIAQQPRDGTDSTTEETLRIRKIRTTYLSQHRNGGKGFEV</sequence>
<evidence type="ECO:0000313" key="1">
    <source>
        <dbReference type="EMBL" id="SVB86485.1"/>
    </source>
</evidence>